<sequence length="254" mass="29101">MPTKLSLMKNPDPFVMDKDTVKKAVADFLLSKGFNCDALLKEKQPGVDVKAVKGGINVFVESKGSQKIGAEPNEVFDNSQIVTHLAMQIHTLMRYAQQNKGDHNVFVLANPDISRIRKEYLRVGRMVEQLGFICMWVQEDQTVKVEGSEKNKLMRIFSPDKRQVEVLFDQEESERFIKFLRNEYSLGESSAKDAVGRINGMLNRGIYNGENEFSPEMEAAIIREYPKSKVDYILALKRFISFQQKRRVEIKGGW</sequence>
<protein>
    <submittedName>
        <fullName evidence="1">Uncharacterized protein</fullName>
    </submittedName>
</protein>
<evidence type="ECO:0000313" key="2">
    <source>
        <dbReference type="Proteomes" id="UP000198823"/>
    </source>
</evidence>
<dbReference type="Proteomes" id="UP000198823">
    <property type="component" value="Unassembled WGS sequence"/>
</dbReference>
<gene>
    <name evidence="1" type="ORF">SAMN04488126_102284</name>
</gene>
<evidence type="ECO:0000313" key="1">
    <source>
        <dbReference type="EMBL" id="SDE00319.1"/>
    </source>
</evidence>
<name>A0A1G6ZCD3_9BACL</name>
<organism evidence="1 2">
    <name type="scientific">Bhargavaea beijingensis</name>
    <dbReference type="NCBI Taxonomy" id="426756"/>
    <lineage>
        <taxon>Bacteria</taxon>
        <taxon>Bacillati</taxon>
        <taxon>Bacillota</taxon>
        <taxon>Bacilli</taxon>
        <taxon>Bacillales</taxon>
        <taxon>Caryophanaceae</taxon>
        <taxon>Bhargavaea</taxon>
    </lineage>
</organism>
<dbReference type="RefSeq" id="WP_245696855.1">
    <property type="nucleotide sequence ID" value="NZ_FNAR01000002.1"/>
</dbReference>
<reference evidence="1 2" key="1">
    <citation type="submission" date="2016-10" db="EMBL/GenBank/DDBJ databases">
        <authorList>
            <person name="de Groot N.N."/>
        </authorList>
    </citation>
    <scope>NUCLEOTIDE SEQUENCE [LARGE SCALE GENOMIC DNA]</scope>
    <source>
        <strain evidence="1 2">CGMCC 1.6762</strain>
    </source>
</reference>
<proteinExistence type="predicted"/>
<dbReference type="EMBL" id="FNAR01000002">
    <property type="protein sequence ID" value="SDE00319.1"/>
    <property type="molecule type" value="Genomic_DNA"/>
</dbReference>
<dbReference type="AlphaFoldDB" id="A0A1G6ZCD3"/>
<accession>A0A1G6ZCD3</accession>